<keyword evidence="3" id="KW-0285">Flavoprotein</keyword>
<evidence type="ECO:0000256" key="5">
    <source>
        <dbReference type="ARBA" id="ARBA00023235"/>
    </source>
</evidence>
<evidence type="ECO:0000256" key="1">
    <source>
        <dbReference type="ARBA" id="ARBA00001974"/>
    </source>
</evidence>
<evidence type="ECO:0000256" key="2">
    <source>
        <dbReference type="ARBA" id="ARBA00009321"/>
    </source>
</evidence>
<accession>A0A412FRA5</accession>
<protein>
    <submittedName>
        <fullName evidence="7">UDP-galactopyranose mutase</fullName>
        <ecNumber evidence="7">5.4.99.9</ecNumber>
    </submittedName>
</protein>
<dbReference type="GO" id="GO:0008767">
    <property type="term" value="F:UDP-galactopyranose mutase activity"/>
    <property type="evidence" value="ECO:0007669"/>
    <property type="project" value="UniProtKB-EC"/>
</dbReference>
<reference evidence="7 8" key="1">
    <citation type="submission" date="2018-08" db="EMBL/GenBank/DDBJ databases">
        <title>A genome reference for cultivated species of the human gut microbiota.</title>
        <authorList>
            <person name="Zou Y."/>
            <person name="Xue W."/>
            <person name="Luo G."/>
        </authorList>
    </citation>
    <scope>NUCLEOTIDE SEQUENCE [LARGE SCALE GENOMIC DNA]</scope>
    <source>
        <strain evidence="7 8">AF24-29</strain>
    </source>
</reference>
<dbReference type="SUPFAM" id="SSF54373">
    <property type="entry name" value="FAD-linked reductases, C-terminal domain"/>
    <property type="match status" value="1"/>
</dbReference>
<dbReference type="PANTHER" id="PTHR21197">
    <property type="entry name" value="UDP-GALACTOPYRANOSE MUTASE"/>
    <property type="match status" value="1"/>
</dbReference>
<dbReference type="Gene3D" id="3.40.50.720">
    <property type="entry name" value="NAD(P)-binding Rossmann-like Domain"/>
    <property type="match status" value="3"/>
</dbReference>
<dbReference type="RefSeq" id="WP_117895733.1">
    <property type="nucleotide sequence ID" value="NZ_CABJCV010000020.1"/>
</dbReference>
<evidence type="ECO:0000256" key="3">
    <source>
        <dbReference type="ARBA" id="ARBA00022630"/>
    </source>
</evidence>
<comment type="similarity">
    <text evidence="2">Belongs to the UDP-galactopyranose/dTDP-fucopyranose mutase family.</text>
</comment>
<proteinExistence type="inferred from homology"/>
<evidence type="ECO:0000256" key="4">
    <source>
        <dbReference type="ARBA" id="ARBA00022827"/>
    </source>
</evidence>
<feature type="domain" description="UDP-galactopyranose mutase C-terminal" evidence="6">
    <location>
        <begin position="153"/>
        <end position="371"/>
    </location>
</feature>
<keyword evidence="5 7" id="KW-0413">Isomerase</keyword>
<gene>
    <name evidence="7" type="primary">glf</name>
    <name evidence="7" type="ORF">DWY25_13855</name>
</gene>
<dbReference type="InterPro" id="IPR004379">
    <property type="entry name" value="UDP-GALP_mutase"/>
</dbReference>
<dbReference type="EC" id="5.4.99.9" evidence="7"/>
<dbReference type="Pfam" id="PF03275">
    <property type="entry name" value="GLF"/>
    <property type="match status" value="1"/>
</dbReference>
<dbReference type="EMBL" id="QRUP01000020">
    <property type="protein sequence ID" value="RGR70671.1"/>
    <property type="molecule type" value="Genomic_DNA"/>
</dbReference>
<dbReference type="GO" id="GO:0005829">
    <property type="term" value="C:cytosol"/>
    <property type="evidence" value="ECO:0007669"/>
    <property type="project" value="TreeGrafter"/>
</dbReference>
<keyword evidence="4" id="KW-0274">FAD</keyword>
<keyword evidence="8" id="KW-1185">Reference proteome</keyword>
<evidence type="ECO:0000259" key="6">
    <source>
        <dbReference type="Pfam" id="PF03275"/>
    </source>
</evidence>
<comment type="caution">
    <text evidence="7">The sequence shown here is derived from an EMBL/GenBank/DDBJ whole genome shotgun (WGS) entry which is preliminary data.</text>
</comment>
<organism evidence="7 8">
    <name type="scientific">Holdemania filiformis</name>
    <dbReference type="NCBI Taxonomy" id="61171"/>
    <lineage>
        <taxon>Bacteria</taxon>
        <taxon>Bacillati</taxon>
        <taxon>Bacillota</taxon>
        <taxon>Erysipelotrichia</taxon>
        <taxon>Erysipelotrichales</taxon>
        <taxon>Erysipelotrichaceae</taxon>
        <taxon>Holdemania</taxon>
    </lineage>
</organism>
<dbReference type="Pfam" id="PF13450">
    <property type="entry name" value="NAD_binding_8"/>
    <property type="match status" value="1"/>
</dbReference>
<dbReference type="GeneID" id="83016481"/>
<name>A0A412FRA5_9FIRM</name>
<dbReference type="GO" id="GO:0050660">
    <property type="term" value="F:flavin adenine dinucleotide binding"/>
    <property type="evidence" value="ECO:0007669"/>
    <property type="project" value="TreeGrafter"/>
</dbReference>
<evidence type="ECO:0000313" key="8">
    <source>
        <dbReference type="Proteomes" id="UP000284178"/>
    </source>
</evidence>
<comment type="cofactor">
    <cofactor evidence="1">
        <name>FAD</name>
        <dbReference type="ChEBI" id="CHEBI:57692"/>
    </cofactor>
</comment>
<dbReference type="Proteomes" id="UP000284178">
    <property type="component" value="Unassembled WGS sequence"/>
</dbReference>
<dbReference type="SUPFAM" id="SSF51971">
    <property type="entry name" value="Nucleotide-binding domain"/>
    <property type="match status" value="1"/>
</dbReference>
<dbReference type="AlphaFoldDB" id="A0A412FRA5"/>
<evidence type="ECO:0000313" key="7">
    <source>
        <dbReference type="EMBL" id="RGR70671.1"/>
    </source>
</evidence>
<dbReference type="PANTHER" id="PTHR21197:SF0">
    <property type="entry name" value="UDP-GALACTOPYRANOSE MUTASE"/>
    <property type="match status" value="1"/>
</dbReference>
<sequence length="394" mass="45614">MKPEVIVIGAGFAGSVIAERFAHVAGKRVLVLEKRAHVGGNMYDYIDENGVRRHEYGPHIFHTNSREVVDYLSQFTDWYPYQHRVLGHINGVVAPIPFNLTTIERSFPKEKAERLKALLINEYGMEKKVPILQLRANANPEINELAEYIYEHVFKYYTMKQWGQTPEEIDPAVTGRVPVHISYDDRYFQDTYQMMPAHGFTEIFENMLKNEKIEVRLKTDAKSCLKVDLENKQILFEGEVFQGPVIFTGAIDDLLDYPLGELPYRSLEFDIQSHPHTYQEAATVNYPTPAQQNAFTRITEYKLLMQAEQQPEATTIAVEYPLTYHHDGETGNIPYYPIAKEECRRQYQAYCELIRGIDNLHLLGRLAEYQYYNMDAIVAKALQMFNKLNETSHS</sequence>
<dbReference type="NCBIfam" id="TIGR00031">
    <property type="entry name" value="UDP-GALP_mutase"/>
    <property type="match status" value="1"/>
</dbReference>
<dbReference type="InterPro" id="IPR015899">
    <property type="entry name" value="UDP-GalPyranose_mutase_C"/>
</dbReference>